<name>A0A232EHQ0_9HYME</name>
<comment type="caution">
    <text evidence="1">The sequence shown here is derived from an EMBL/GenBank/DDBJ whole genome shotgun (WGS) entry which is preliminary data.</text>
</comment>
<sequence>MAQKNQNQTKRDLRVGTCNVCSLYRAGAFKELVKEADRYSLDFVEIQELRWPDGGVLA</sequence>
<evidence type="ECO:0000313" key="2">
    <source>
        <dbReference type="Proteomes" id="UP000215335"/>
    </source>
</evidence>
<reference evidence="1 2" key="1">
    <citation type="journal article" date="2017" name="Curr. Biol.">
        <title>The Evolution of Venom by Co-option of Single-Copy Genes.</title>
        <authorList>
            <person name="Martinson E.O."/>
            <person name="Mrinalini"/>
            <person name="Kelkar Y.D."/>
            <person name="Chang C.H."/>
            <person name="Werren J.H."/>
        </authorList>
    </citation>
    <scope>NUCLEOTIDE SEQUENCE [LARGE SCALE GENOMIC DNA]</scope>
    <source>
        <strain evidence="1 2">Alberta</strain>
        <tissue evidence="1">Whole body</tissue>
    </source>
</reference>
<gene>
    <name evidence="1" type="ORF">TSAR_004905</name>
</gene>
<dbReference type="EMBL" id="NNAY01004456">
    <property type="protein sequence ID" value="OXU17875.1"/>
    <property type="molecule type" value="Genomic_DNA"/>
</dbReference>
<proteinExistence type="predicted"/>
<dbReference type="AlphaFoldDB" id="A0A232EHQ0"/>
<keyword evidence="2" id="KW-1185">Reference proteome</keyword>
<protein>
    <recommendedName>
        <fullName evidence="3">Endonuclease/exonuclease/phosphatase domain-containing protein</fullName>
    </recommendedName>
</protein>
<dbReference type="Proteomes" id="UP000215335">
    <property type="component" value="Unassembled WGS sequence"/>
</dbReference>
<accession>A0A232EHQ0</accession>
<evidence type="ECO:0000313" key="1">
    <source>
        <dbReference type="EMBL" id="OXU17875.1"/>
    </source>
</evidence>
<organism evidence="1 2">
    <name type="scientific">Trichomalopsis sarcophagae</name>
    <dbReference type="NCBI Taxonomy" id="543379"/>
    <lineage>
        <taxon>Eukaryota</taxon>
        <taxon>Metazoa</taxon>
        <taxon>Ecdysozoa</taxon>
        <taxon>Arthropoda</taxon>
        <taxon>Hexapoda</taxon>
        <taxon>Insecta</taxon>
        <taxon>Pterygota</taxon>
        <taxon>Neoptera</taxon>
        <taxon>Endopterygota</taxon>
        <taxon>Hymenoptera</taxon>
        <taxon>Apocrita</taxon>
        <taxon>Proctotrupomorpha</taxon>
        <taxon>Chalcidoidea</taxon>
        <taxon>Pteromalidae</taxon>
        <taxon>Pteromalinae</taxon>
        <taxon>Trichomalopsis</taxon>
    </lineage>
</organism>
<dbReference type="OrthoDB" id="7536850at2759"/>
<evidence type="ECO:0008006" key="3">
    <source>
        <dbReference type="Google" id="ProtNLM"/>
    </source>
</evidence>